<dbReference type="STRING" id="234267.Acid_3974"/>
<dbReference type="eggNOG" id="COG1606">
    <property type="taxonomic scope" value="Bacteria"/>
</dbReference>
<gene>
    <name evidence="2" type="ordered locus">Acid_3974</name>
</gene>
<dbReference type="PANTHER" id="PTHR43169:SF2">
    <property type="entry name" value="NAD_GMP SYNTHASE DOMAIN-CONTAINING PROTEIN"/>
    <property type="match status" value="1"/>
</dbReference>
<dbReference type="GO" id="GO:0016783">
    <property type="term" value="F:sulfurtransferase activity"/>
    <property type="evidence" value="ECO:0007669"/>
    <property type="project" value="InterPro"/>
</dbReference>
<dbReference type="EMBL" id="CP000473">
    <property type="protein sequence ID" value="ABJ84941.1"/>
    <property type="molecule type" value="Genomic_DNA"/>
</dbReference>
<organism evidence="2">
    <name type="scientific">Solibacter usitatus (strain Ellin6076)</name>
    <dbReference type="NCBI Taxonomy" id="234267"/>
    <lineage>
        <taxon>Bacteria</taxon>
        <taxon>Pseudomonadati</taxon>
        <taxon>Acidobacteriota</taxon>
        <taxon>Terriglobia</taxon>
        <taxon>Bryobacterales</taxon>
        <taxon>Solibacteraceae</taxon>
        <taxon>Candidatus Solibacter</taxon>
    </lineage>
</organism>
<dbReference type="CDD" id="cd01990">
    <property type="entry name" value="LarE-like"/>
    <property type="match status" value="1"/>
</dbReference>
<dbReference type="PANTHER" id="PTHR43169">
    <property type="entry name" value="EXSB FAMILY PROTEIN"/>
    <property type="match status" value="1"/>
</dbReference>
<dbReference type="InParanoid" id="Q01ZH4"/>
<reference evidence="2" key="1">
    <citation type="submission" date="2006-10" db="EMBL/GenBank/DDBJ databases">
        <title>Complete sequence of Solibacter usitatus Ellin6076.</title>
        <authorList>
            <consortium name="US DOE Joint Genome Institute"/>
            <person name="Copeland A."/>
            <person name="Lucas S."/>
            <person name="Lapidus A."/>
            <person name="Barry K."/>
            <person name="Detter J.C."/>
            <person name="Glavina del Rio T."/>
            <person name="Hammon N."/>
            <person name="Israni S."/>
            <person name="Dalin E."/>
            <person name="Tice H."/>
            <person name="Pitluck S."/>
            <person name="Thompson L.S."/>
            <person name="Brettin T."/>
            <person name="Bruce D."/>
            <person name="Han C."/>
            <person name="Tapia R."/>
            <person name="Gilna P."/>
            <person name="Schmutz J."/>
            <person name="Larimer F."/>
            <person name="Land M."/>
            <person name="Hauser L."/>
            <person name="Kyrpides N."/>
            <person name="Mikhailova N."/>
            <person name="Janssen P.H."/>
            <person name="Kuske C.R."/>
            <person name="Richardson P."/>
        </authorList>
    </citation>
    <scope>NUCLEOTIDE SEQUENCE</scope>
    <source>
        <strain evidence="2">Ellin6076</strain>
    </source>
</reference>
<dbReference type="InterPro" id="IPR005232">
    <property type="entry name" value="LarE"/>
</dbReference>
<dbReference type="OrthoDB" id="9776919at2"/>
<dbReference type="AlphaFoldDB" id="Q01ZH4"/>
<evidence type="ECO:0000256" key="1">
    <source>
        <dbReference type="PIRSR" id="PIRSR006661-1"/>
    </source>
</evidence>
<proteinExistence type="predicted"/>
<evidence type="ECO:0000313" key="2">
    <source>
        <dbReference type="EMBL" id="ABJ84941.1"/>
    </source>
</evidence>
<protein>
    <submittedName>
        <fullName evidence="2">ExsB family protein</fullName>
    </submittedName>
</protein>
<dbReference type="InterPro" id="IPR014729">
    <property type="entry name" value="Rossmann-like_a/b/a_fold"/>
</dbReference>
<dbReference type="Gene3D" id="3.40.50.620">
    <property type="entry name" value="HUPs"/>
    <property type="match status" value="1"/>
</dbReference>
<accession>Q01ZH4</accession>
<dbReference type="NCBIfam" id="TIGR00268">
    <property type="entry name" value="ATP-dependent sacrificial sulfur transferase LarE"/>
    <property type="match status" value="1"/>
</dbReference>
<dbReference type="InterPro" id="IPR052188">
    <property type="entry name" value="Ni-pincer_cofactor_biosynth"/>
</dbReference>
<sequence>MAALTGITTRGSLEEKERKLFADLKAMERVLVAFSGGTDSAYLAWAARQVLGENAVAMTADSASLPESHKRDAEDFVRRFGIVHEYIETHEFDNPEYVRNDPNRCFHCKDELFTRLAEVGQARGYRHIVYGVNVDDLGDYRPGQNAAKKHEVAAPLADAGLTKAEIRELSRLADLPTWDRPASACLSSRIPYGTPVTIENVKTVETGEEEIKALGFRQFRVRFHGEVVRIEIAREEMERALTMEMAGKFTAIFKKLGFKYVSLDLEGYRQGSLNEVLNLKK</sequence>
<dbReference type="PIRSF" id="PIRSF006661">
    <property type="entry name" value="PP-lp_UCP006661"/>
    <property type="match status" value="1"/>
</dbReference>
<dbReference type="HOGENOM" id="CLU_061181_2_0_0"/>
<name>Q01ZH4_SOLUE</name>
<dbReference type="SUPFAM" id="SSF52402">
    <property type="entry name" value="Adenine nucleotide alpha hydrolases-like"/>
    <property type="match status" value="1"/>
</dbReference>
<dbReference type="KEGG" id="sus:Acid_3974"/>
<feature type="active site" description="Nucleophile and sulfur donor" evidence="1">
    <location>
        <position position="185"/>
    </location>
</feature>